<name>A0A9P3H408_9FUNG</name>
<feature type="compositionally biased region" description="Basic and acidic residues" evidence="2">
    <location>
        <begin position="1092"/>
        <end position="1118"/>
    </location>
</feature>
<dbReference type="Pfam" id="PF14559">
    <property type="entry name" value="TPR_19"/>
    <property type="match status" value="1"/>
</dbReference>
<feature type="region of interest" description="Disordered" evidence="2">
    <location>
        <begin position="1156"/>
        <end position="1291"/>
    </location>
</feature>
<evidence type="ECO:0000313" key="4">
    <source>
        <dbReference type="Proteomes" id="UP000827284"/>
    </source>
</evidence>
<dbReference type="PROSITE" id="PS50005">
    <property type="entry name" value="TPR"/>
    <property type="match status" value="2"/>
</dbReference>
<feature type="compositionally biased region" description="Polar residues" evidence="2">
    <location>
        <begin position="1134"/>
        <end position="1145"/>
    </location>
</feature>
<feature type="compositionally biased region" description="Basic and acidic residues" evidence="2">
    <location>
        <begin position="1513"/>
        <end position="1527"/>
    </location>
</feature>
<feature type="region of interest" description="Disordered" evidence="2">
    <location>
        <begin position="1418"/>
        <end position="1440"/>
    </location>
</feature>
<dbReference type="InterPro" id="IPR019734">
    <property type="entry name" value="TPR_rpt"/>
</dbReference>
<feature type="compositionally biased region" description="Acidic residues" evidence="2">
    <location>
        <begin position="1172"/>
        <end position="1193"/>
    </location>
</feature>
<feature type="compositionally biased region" description="Acidic residues" evidence="2">
    <location>
        <begin position="1209"/>
        <end position="1223"/>
    </location>
</feature>
<reference evidence="3" key="2">
    <citation type="journal article" date="2022" name="Microbiol. Resour. Announc.">
        <title>Whole-Genome Sequence of Entomortierella parvispora E1425, a Mucoromycotan Fungus Associated with Burkholderiaceae-Related Endosymbiotic Bacteria.</title>
        <authorList>
            <person name="Herlambang A."/>
            <person name="Guo Y."/>
            <person name="Takashima Y."/>
            <person name="Narisawa K."/>
            <person name="Ohta H."/>
            <person name="Nishizawa T."/>
        </authorList>
    </citation>
    <scope>NUCLEOTIDE SEQUENCE</scope>
    <source>
        <strain evidence="3">E1425</strain>
    </source>
</reference>
<comment type="caution">
    <text evidence="3">The sequence shown here is derived from an EMBL/GenBank/DDBJ whole genome shotgun (WGS) entry which is preliminary data.</text>
</comment>
<feature type="region of interest" description="Disordered" evidence="2">
    <location>
        <begin position="1131"/>
        <end position="1150"/>
    </location>
</feature>
<accession>A0A9P3H408</accession>
<reference evidence="3" key="1">
    <citation type="submission" date="2021-11" db="EMBL/GenBank/DDBJ databases">
        <authorList>
            <person name="Herlambang A."/>
            <person name="Guo Y."/>
            <person name="Takashima Y."/>
            <person name="Nishizawa T."/>
        </authorList>
    </citation>
    <scope>NUCLEOTIDE SEQUENCE</scope>
    <source>
        <strain evidence="3">E1425</strain>
    </source>
</reference>
<dbReference type="InterPro" id="IPR039340">
    <property type="entry name" value="Tfc4/TFIIIC-102/Sfc4"/>
</dbReference>
<dbReference type="EMBL" id="BQFW01000002">
    <property type="protein sequence ID" value="GJJ69590.1"/>
    <property type="molecule type" value="Genomic_DNA"/>
</dbReference>
<keyword evidence="4" id="KW-1185">Reference proteome</keyword>
<dbReference type="GO" id="GO:0006383">
    <property type="term" value="P:transcription by RNA polymerase III"/>
    <property type="evidence" value="ECO:0007669"/>
    <property type="project" value="InterPro"/>
</dbReference>
<feature type="compositionally biased region" description="Basic and acidic residues" evidence="2">
    <location>
        <begin position="1567"/>
        <end position="1577"/>
    </location>
</feature>
<keyword evidence="1" id="KW-0802">TPR repeat</keyword>
<dbReference type="SUPFAM" id="SSF48452">
    <property type="entry name" value="TPR-like"/>
    <property type="match status" value="2"/>
</dbReference>
<organism evidence="3 4">
    <name type="scientific">Entomortierella parvispora</name>
    <dbReference type="NCBI Taxonomy" id="205924"/>
    <lineage>
        <taxon>Eukaryota</taxon>
        <taxon>Fungi</taxon>
        <taxon>Fungi incertae sedis</taxon>
        <taxon>Mucoromycota</taxon>
        <taxon>Mortierellomycotina</taxon>
        <taxon>Mortierellomycetes</taxon>
        <taxon>Mortierellales</taxon>
        <taxon>Mortierellaceae</taxon>
        <taxon>Entomortierella</taxon>
    </lineage>
</organism>
<dbReference type="InterPro" id="IPR011990">
    <property type="entry name" value="TPR-like_helical_dom_sf"/>
</dbReference>
<dbReference type="Gene3D" id="1.25.40.10">
    <property type="entry name" value="Tetratricopeptide repeat domain"/>
    <property type="match status" value="2"/>
</dbReference>
<feature type="region of interest" description="Disordered" evidence="2">
    <location>
        <begin position="1083"/>
        <end position="1125"/>
    </location>
</feature>
<proteinExistence type="predicted"/>
<protein>
    <submittedName>
        <fullName evidence="3">General transcription factor 3C polypeptide 3 (Transcription factor C subunit 4)</fullName>
    </submittedName>
</protein>
<dbReference type="SMART" id="SM00028">
    <property type="entry name" value="TPR"/>
    <property type="match status" value="5"/>
</dbReference>
<dbReference type="OrthoDB" id="9991317at2759"/>
<dbReference type="PANTHER" id="PTHR23082">
    <property type="entry name" value="TRANSCRIPTION INITIATION FACTOR IIIC TFIIIC , POLYPEPTIDE 3-RELATED"/>
    <property type="match status" value="1"/>
</dbReference>
<dbReference type="PANTHER" id="PTHR23082:SF0">
    <property type="entry name" value="GENERAL TRANSCRIPTION FACTOR 3C POLYPEPTIDE 3"/>
    <property type="match status" value="1"/>
</dbReference>
<feature type="compositionally biased region" description="Acidic residues" evidence="2">
    <location>
        <begin position="1538"/>
        <end position="1566"/>
    </location>
</feature>
<feature type="compositionally biased region" description="Basic and acidic residues" evidence="2">
    <location>
        <begin position="1194"/>
        <end position="1205"/>
    </location>
</feature>
<gene>
    <name evidence="3" type="ORF">EMPS_01937</name>
</gene>
<feature type="region of interest" description="Disordered" evidence="2">
    <location>
        <begin position="1"/>
        <end position="92"/>
    </location>
</feature>
<feature type="repeat" description="TPR" evidence="1">
    <location>
        <begin position="574"/>
        <end position="607"/>
    </location>
</feature>
<dbReference type="GO" id="GO:0000127">
    <property type="term" value="C:transcription factor TFIIIC complex"/>
    <property type="evidence" value="ECO:0007669"/>
    <property type="project" value="TreeGrafter"/>
</dbReference>
<dbReference type="Proteomes" id="UP000827284">
    <property type="component" value="Unassembled WGS sequence"/>
</dbReference>
<feature type="region of interest" description="Disordered" evidence="2">
    <location>
        <begin position="1513"/>
        <end position="1586"/>
    </location>
</feature>
<evidence type="ECO:0000313" key="3">
    <source>
        <dbReference type="EMBL" id="GJJ69590.1"/>
    </source>
</evidence>
<sequence>METNAGSSSTGNQPPGNGKAHPQPSIPGHAGGSTSQNPLMTRVNQSSGDLAQFATVGTQQAPPSVIGDFVGLSSGQRPPHHRPHGGAQDIGDTLRNIQLGGLDDETNELDEDMEEDDITLDYSQLQRQEQLGNEEASGSSTTGVPISVDMMAVASAVDPKGLMAISGQDSWDPTEGFDEGLDEDELDMDDPAMEELGFALQPKTKRAKRKERKTQRKGGNANIVYSPEVQKLLGMANNAYVRKEFNEAVELFQQVIVKDHRVFQAWNIMGVIQEELGNTEKALQLYLVGAHLTPKDGALWKKLAKISKDCGYNQQALYCFSKAYSADKTDLDALWDRSVMQSIMDQPEKAIRGFTTLLASRPHYMPALEEIVSLYSTQSQDNKKYQENMHRALELYEAAYLHYSSMPDRFATASDDPFDVHVENQEEGEPFGYSALNMLSDLYIMFEEYEKPLQIIKTWSRRLQKRAHQTWWDDYKDDREFDTDAYDEELQASLGENRTRGLPIDLRIKIGTCRLMLEEVKEAKAQFKYLWKCSVEDFPDLYEGIAELYVSKMMWKDGYNVIRAMLQFDELDIPKVWIMAGECLRNMHRTKEARDFLEQAHRADPTNLNVNLLLAEVYEELGSLPQALTLVNYVRQVNAEKQAEVERKRRENKLARDAKLGKDTSELDDRVPQAYLLDPNYANLGYRQIAPRVESSTQKDITQSAAVEAMERIRRAGQDPALAAEYASEDRDRDIQLLRSLREQERAERARKAQQPNAQDDQEVADKFNRLEAIFLRINQTEKSRVWESMREAVAVTRQDRTQFIHAARELIDIFRNNKAFFKGRTQPYLGGEARAWKYRRDPSNADGLSEHVKDMSERLGRAMGVQDAALPTTRELIDSHLPKPEPPTSYRGIPFDVWYLVVIRQAVYLTYEDRYSEAAELLMKMYNANVFYAVPRRRSGIFLVLLACALWSGDYGGTITAGRWIAQFGGFRPLPNKIFQSIFTFGFRGDQKFLAWSQSTTSKVLKRQMEVMREVQGKRVALTARRRPLRVNKKKILKRGPKKVFHMMAPTLEASVKRFKQDVSVDLKTSAEYRMVLERFRDGDGASSKAPPEKRAYKKKAAAEDPSLSHEASHDVAENSEQEVEIAAELASGPSSALENTPQDGATVRKRRFIDESVDEPQEVEYQSGEEVVEEVESSGDDAFDDDDYEDEERYKTDYERDRGATNIDDDDENDTDWEDVESFPGQRSGVFGVRRPGPRTASAEDEQDDRPSPAAASQARHGSTHVNANDVPGEQEAEKNRTVRGSRPFTEPMYPKFPITLAIFYAHVFAMTRSHASAAELYLECLEHAPTQPIIHLFASLQYINTAMQRSTPNRQLLIVRGLTLLQMYYHLRRAGHGTIAYAQLESENKAKGKAPAPLPTIPPVSKKNSWMEQANQASEEAFKAATAPDPSPEQQSKVLPLCQQEAEYNFARAFHQMGQNNLALMHYRRVLELPSWRQVERNRKEAEKAQLREARDIRRAERAERRTLAMERRMHLTSERRQAEAEQTNGKGNKEDDEDEEDDDEEEEEEEDTDSEDDEDGEGSSEKRRIRLEGALDDDPTDLKREAAFNMAKIFMMSGASAQANMVMRKYCTF</sequence>
<feature type="repeat" description="TPR" evidence="1">
    <location>
        <begin position="263"/>
        <end position="296"/>
    </location>
</feature>
<evidence type="ECO:0000256" key="2">
    <source>
        <dbReference type="SAM" id="MobiDB-lite"/>
    </source>
</evidence>
<feature type="compositionally biased region" description="Polar residues" evidence="2">
    <location>
        <begin position="1"/>
        <end position="15"/>
    </location>
</feature>
<feature type="compositionally biased region" description="Polar residues" evidence="2">
    <location>
        <begin position="32"/>
        <end position="62"/>
    </location>
</feature>
<evidence type="ECO:0000256" key="1">
    <source>
        <dbReference type="PROSITE-ProRule" id="PRU00339"/>
    </source>
</evidence>